<sequence length="467" mass="52370">MKMEKEATPLVCKEVLDISNILWGPSVKIDVFRRWAQGFHFSNEEPTALLQCEGGPCAVLAPVQAFIVKTLLESDSIAEWRQAGSDSCSKLLVKAVCDILSQVKEEPDCRYQLVELQVVKESSDPDTIGSQPNTTTSSSSLINGLSNEVSKDDIQLIESSISLRQNLSPDEFHSQLKVLTVDSIEAVEHFYNERISMLQNTYGVLLLLYAVICSKGIDQIHEEMSDPNESLIDVVHGYGNQSLINLMLTGRAVGHVWDHEQDVGGLKLRGLIKQNDVGFLALLEHLRYCEVGSFFKNPKHPVWVLGSETHLTVLFSWEKSLVSPETAGEVARRVFKRYDPDGNNFIQSSSLQDVLRDLDLVSETEYVDIMRRKLDPEGLGIILLLAFMDEFYADERKTTPDVFTLFHYNGLPHSCPDGRVVYQEGSAILLETDVQSILESNPIQTVLQTKWRNIEVNWKSGVSPSLN</sequence>
<feature type="domain" description="EF-hand" evidence="10">
    <location>
        <begin position="326"/>
        <end position="361"/>
    </location>
</feature>
<accession>A0A6P8YWQ4</accession>
<evidence type="ECO:0000256" key="6">
    <source>
        <dbReference type="ARBA" id="ARBA00022801"/>
    </source>
</evidence>
<dbReference type="InterPro" id="IPR011992">
    <property type="entry name" value="EF-hand-dom_pair"/>
</dbReference>
<dbReference type="KEGG" id="tpal:117643691"/>
<dbReference type="Proteomes" id="UP000515158">
    <property type="component" value="Unplaced"/>
</dbReference>
<organism evidence="12">
    <name type="scientific">Thrips palmi</name>
    <name type="common">Melon thrips</name>
    <dbReference type="NCBI Taxonomy" id="161013"/>
    <lineage>
        <taxon>Eukaryota</taxon>
        <taxon>Metazoa</taxon>
        <taxon>Ecdysozoa</taxon>
        <taxon>Arthropoda</taxon>
        <taxon>Hexapoda</taxon>
        <taxon>Insecta</taxon>
        <taxon>Pterygota</taxon>
        <taxon>Neoptera</taxon>
        <taxon>Paraneoptera</taxon>
        <taxon>Thysanoptera</taxon>
        <taxon>Terebrantia</taxon>
        <taxon>Thripoidea</taxon>
        <taxon>Thripidae</taxon>
        <taxon>Thrips</taxon>
    </lineage>
</organism>
<dbReference type="Pfam" id="PF13898">
    <property type="entry name" value="MINDY-3_4_CD"/>
    <property type="match status" value="1"/>
</dbReference>
<keyword evidence="5 8" id="KW-0833">Ubl conjugation pathway</keyword>
<dbReference type="InParanoid" id="A0A6P8YWQ4"/>
<evidence type="ECO:0000313" key="11">
    <source>
        <dbReference type="Proteomes" id="UP000515158"/>
    </source>
</evidence>
<dbReference type="GO" id="GO:0005509">
    <property type="term" value="F:calcium ion binding"/>
    <property type="evidence" value="ECO:0007669"/>
    <property type="project" value="InterPro"/>
</dbReference>
<evidence type="ECO:0000259" key="10">
    <source>
        <dbReference type="PROSITE" id="PS50222"/>
    </source>
</evidence>
<proteinExistence type="inferred from homology"/>
<comment type="function">
    <text evidence="2 8">Hydrolase that can remove 'Lys-48'-linked conjugated ubiquitin from proteins.</text>
</comment>
<dbReference type="RefSeq" id="XP_034238622.1">
    <property type="nucleotide sequence ID" value="XM_034382731.1"/>
</dbReference>
<dbReference type="SUPFAM" id="SSF47473">
    <property type="entry name" value="EF-hand"/>
    <property type="match status" value="1"/>
</dbReference>
<protein>
    <recommendedName>
        <fullName evidence="8">Ubiquitin carboxyl-terminal hydrolase MINDY</fullName>
        <ecNumber evidence="8">3.4.19.12</ecNumber>
    </recommendedName>
</protein>
<evidence type="ECO:0000256" key="7">
    <source>
        <dbReference type="ARBA" id="ARBA00022807"/>
    </source>
</evidence>
<evidence type="ECO:0000313" key="12">
    <source>
        <dbReference type="RefSeq" id="XP_034238622.1"/>
    </source>
</evidence>
<evidence type="ECO:0000256" key="4">
    <source>
        <dbReference type="ARBA" id="ARBA00022670"/>
    </source>
</evidence>
<evidence type="ECO:0000256" key="2">
    <source>
        <dbReference type="ARBA" id="ARBA00002107"/>
    </source>
</evidence>
<gene>
    <name evidence="12" type="primary">LOC117643691</name>
</gene>
<dbReference type="PANTHER" id="PTHR12473">
    <property type="entry name" value="UBIQUITIN CARBOXYL-TERMINAL HYDROLASE MINDY-4-RELATED"/>
    <property type="match status" value="1"/>
</dbReference>
<evidence type="ECO:0000256" key="1">
    <source>
        <dbReference type="ARBA" id="ARBA00000707"/>
    </source>
</evidence>
<dbReference type="PROSITE" id="PS50222">
    <property type="entry name" value="EF_HAND_2"/>
    <property type="match status" value="1"/>
</dbReference>
<dbReference type="GeneID" id="117643691"/>
<dbReference type="PANTHER" id="PTHR12473:SF17">
    <property type="entry name" value="UBIQUITIN CARBOXYL-TERMINAL HYDROLASE MINDY-3"/>
    <property type="match status" value="1"/>
</dbReference>
<evidence type="ECO:0000256" key="9">
    <source>
        <dbReference type="SAM" id="MobiDB-lite"/>
    </source>
</evidence>
<dbReference type="EC" id="3.4.19.12" evidence="8"/>
<keyword evidence="6 8" id="KW-0378">Hydrolase</keyword>
<keyword evidence="7 8" id="KW-0788">Thiol protease</keyword>
<dbReference type="SMART" id="SM01174">
    <property type="entry name" value="DUF4205"/>
    <property type="match status" value="1"/>
</dbReference>
<feature type="compositionally biased region" description="Polar residues" evidence="9">
    <location>
        <begin position="128"/>
        <end position="142"/>
    </location>
</feature>
<dbReference type="GO" id="GO:0071108">
    <property type="term" value="P:protein K48-linked deubiquitination"/>
    <property type="evidence" value="ECO:0007669"/>
    <property type="project" value="InterPro"/>
</dbReference>
<dbReference type="GO" id="GO:1990380">
    <property type="term" value="F:K48-linked deubiquitinase activity"/>
    <property type="evidence" value="ECO:0007669"/>
    <property type="project" value="UniProtKB-UniRule"/>
</dbReference>
<dbReference type="InterPro" id="IPR002048">
    <property type="entry name" value="EF_hand_dom"/>
</dbReference>
<dbReference type="GO" id="GO:0004843">
    <property type="term" value="F:cysteine-type deubiquitinase activity"/>
    <property type="evidence" value="ECO:0007669"/>
    <property type="project" value="UniProtKB-UniRule"/>
</dbReference>
<keyword evidence="4 8" id="KW-0645">Protease</keyword>
<dbReference type="InterPro" id="IPR025257">
    <property type="entry name" value="MINDY-3/4_CD"/>
</dbReference>
<reference evidence="12" key="1">
    <citation type="submission" date="2025-08" db="UniProtKB">
        <authorList>
            <consortium name="RefSeq"/>
        </authorList>
    </citation>
    <scope>IDENTIFICATION</scope>
    <source>
        <tissue evidence="12">Total insect</tissue>
    </source>
</reference>
<dbReference type="FunCoup" id="A0A6P8YWQ4">
    <property type="interactions" value="1992"/>
</dbReference>
<keyword evidence="11" id="KW-1185">Reference proteome</keyword>
<comment type="similarity">
    <text evidence="3 8">Belongs to the MINDY deubiquitinase family. FAM188 subfamily.</text>
</comment>
<name>A0A6P8YWQ4_THRPL</name>
<dbReference type="AlphaFoldDB" id="A0A6P8YWQ4"/>
<evidence type="ECO:0000256" key="8">
    <source>
        <dbReference type="RuleBase" id="RU367088"/>
    </source>
</evidence>
<feature type="region of interest" description="Disordered" evidence="9">
    <location>
        <begin position="123"/>
        <end position="142"/>
    </location>
</feature>
<evidence type="ECO:0000256" key="5">
    <source>
        <dbReference type="ARBA" id="ARBA00022786"/>
    </source>
</evidence>
<dbReference type="OrthoDB" id="9981542at2759"/>
<dbReference type="InterPro" id="IPR039785">
    <property type="entry name" value="MINY3/4"/>
</dbReference>
<dbReference type="GO" id="GO:0006508">
    <property type="term" value="P:proteolysis"/>
    <property type="evidence" value="ECO:0007669"/>
    <property type="project" value="UniProtKB-KW"/>
</dbReference>
<comment type="catalytic activity">
    <reaction evidence="1 8">
        <text>Thiol-dependent hydrolysis of ester, thioester, amide, peptide and isopeptide bonds formed by the C-terminal Gly of ubiquitin (a 76-residue protein attached to proteins as an intracellular targeting signal).</text>
        <dbReference type="EC" id="3.4.19.12"/>
    </reaction>
</comment>
<evidence type="ECO:0000256" key="3">
    <source>
        <dbReference type="ARBA" id="ARBA00011074"/>
    </source>
</evidence>
<dbReference type="Gene3D" id="1.10.238.10">
    <property type="entry name" value="EF-hand"/>
    <property type="match status" value="1"/>
</dbReference>